<dbReference type="FunCoup" id="A0A6I8PDS6">
    <property type="interactions" value="31"/>
</dbReference>
<protein>
    <submittedName>
        <fullName evidence="8">Chemokine like factor</fullName>
    </submittedName>
</protein>
<dbReference type="Bgee" id="ENSOANG00000035981">
    <property type="expression patterns" value="Expressed in testis and 6 other cell types or tissues"/>
</dbReference>
<feature type="transmembrane region" description="Helical" evidence="6">
    <location>
        <begin position="90"/>
        <end position="112"/>
    </location>
</feature>
<evidence type="ECO:0000256" key="2">
    <source>
        <dbReference type="ARBA" id="ARBA00022692"/>
    </source>
</evidence>
<dbReference type="RefSeq" id="XP_028905793.1">
    <property type="nucleotide sequence ID" value="XM_029049960.2"/>
</dbReference>
<evidence type="ECO:0000256" key="3">
    <source>
        <dbReference type="ARBA" id="ARBA00022989"/>
    </source>
</evidence>
<keyword evidence="4 5" id="KW-0472">Membrane</keyword>
<feature type="transmembrane region" description="Helical" evidence="6">
    <location>
        <begin position="151"/>
        <end position="172"/>
    </location>
</feature>
<evidence type="ECO:0000256" key="5">
    <source>
        <dbReference type="PROSITE-ProRule" id="PRU00581"/>
    </source>
</evidence>
<evidence type="ECO:0000313" key="8">
    <source>
        <dbReference type="Ensembl" id="ENSOANP00000050815.1"/>
    </source>
</evidence>
<reference evidence="8 9" key="1">
    <citation type="journal article" date="2008" name="Nature">
        <title>Genome analysis of the platypus reveals unique signatures of evolution.</title>
        <authorList>
            <person name="Warren W.C."/>
            <person name="Hillier L.W."/>
            <person name="Marshall Graves J.A."/>
            <person name="Birney E."/>
            <person name="Ponting C.P."/>
            <person name="Grutzner F."/>
            <person name="Belov K."/>
            <person name="Miller W."/>
            <person name="Clarke L."/>
            <person name="Chinwalla A.T."/>
            <person name="Yang S.P."/>
            <person name="Heger A."/>
            <person name="Locke D.P."/>
            <person name="Miethke P."/>
            <person name="Waters P.D."/>
            <person name="Veyrunes F."/>
            <person name="Fulton L."/>
            <person name="Fulton B."/>
            <person name="Graves T."/>
            <person name="Wallis J."/>
            <person name="Puente X.S."/>
            <person name="Lopez-Otin C."/>
            <person name="Ordonez G.R."/>
            <person name="Eichler E.E."/>
            <person name="Chen L."/>
            <person name="Cheng Z."/>
            <person name="Deakin J.E."/>
            <person name="Alsop A."/>
            <person name="Thompson K."/>
            <person name="Kirby P."/>
            <person name="Papenfuss A.T."/>
            <person name="Wakefield M.J."/>
            <person name="Olender T."/>
            <person name="Lancet D."/>
            <person name="Huttley G.A."/>
            <person name="Smit A.F."/>
            <person name="Pask A."/>
            <person name="Temple-Smith P."/>
            <person name="Batzer M.A."/>
            <person name="Walker J.A."/>
            <person name="Konkel M.K."/>
            <person name="Harris R.S."/>
            <person name="Whittington C.M."/>
            <person name="Wong E.S."/>
            <person name="Gemmell N.J."/>
            <person name="Buschiazzo E."/>
            <person name="Vargas Jentzsch I.M."/>
            <person name="Merkel A."/>
            <person name="Schmitz J."/>
            <person name="Zemann A."/>
            <person name="Churakov G."/>
            <person name="Kriegs J.O."/>
            <person name="Brosius J."/>
            <person name="Murchison E.P."/>
            <person name="Sachidanandam R."/>
            <person name="Smith C."/>
            <person name="Hannon G.J."/>
            <person name="Tsend-Ayush E."/>
            <person name="McMillan D."/>
            <person name="Attenborough R."/>
            <person name="Rens W."/>
            <person name="Ferguson-Smith M."/>
            <person name="Lefevre C.M."/>
            <person name="Sharp J.A."/>
            <person name="Nicholas K.R."/>
            <person name="Ray D.A."/>
            <person name="Kube M."/>
            <person name="Reinhardt R."/>
            <person name="Pringle T.H."/>
            <person name="Taylor J."/>
            <person name="Jones R.C."/>
            <person name="Nixon B."/>
            <person name="Dacheux J.L."/>
            <person name="Niwa H."/>
            <person name="Sekita Y."/>
            <person name="Huang X."/>
            <person name="Stark A."/>
            <person name="Kheradpour P."/>
            <person name="Kellis M."/>
            <person name="Flicek P."/>
            <person name="Chen Y."/>
            <person name="Webber C."/>
            <person name="Hardison R."/>
            <person name="Nelson J."/>
            <person name="Hallsworth-Pepin K."/>
            <person name="Delehaunty K."/>
            <person name="Markovic C."/>
            <person name="Minx P."/>
            <person name="Feng Y."/>
            <person name="Kremitzki C."/>
            <person name="Mitreva M."/>
            <person name="Glasscock J."/>
            <person name="Wylie T."/>
            <person name="Wohldmann P."/>
            <person name="Thiru P."/>
            <person name="Nhan M.N."/>
            <person name="Pohl C.S."/>
            <person name="Smith S.M."/>
            <person name="Hou S."/>
            <person name="Nefedov M."/>
            <person name="de Jong P.J."/>
            <person name="Renfree M.B."/>
            <person name="Mardis E.R."/>
            <person name="Wilson R.K."/>
        </authorList>
    </citation>
    <scope>NUCLEOTIDE SEQUENCE [LARGE SCALE GENOMIC DNA]</scope>
    <source>
        <strain evidence="8 9">Glennie</strain>
    </source>
</reference>
<accession>A0A6I8PDS6</accession>
<name>A0A6I8PDS6_ORNAN</name>
<dbReference type="PANTHER" id="PTHR22776">
    <property type="entry name" value="MARVEL-CONTAINING POTENTIAL LIPID RAFT-ASSOCIATED PROTEIN"/>
    <property type="match status" value="1"/>
</dbReference>
<evidence type="ECO:0000256" key="6">
    <source>
        <dbReference type="SAM" id="Phobius"/>
    </source>
</evidence>
<comment type="subcellular location">
    <subcellularLocation>
        <location evidence="1">Membrane</location>
        <topology evidence="1">Multi-pass membrane protein</topology>
    </subcellularLocation>
</comment>
<feature type="transmembrane region" description="Helical" evidence="6">
    <location>
        <begin position="65"/>
        <end position="84"/>
    </location>
</feature>
<dbReference type="GO" id="GO:0016020">
    <property type="term" value="C:membrane"/>
    <property type="evidence" value="ECO:0000318"/>
    <property type="project" value="GO_Central"/>
</dbReference>
<keyword evidence="2 5" id="KW-0812">Transmembrane</keyword>
<feature type="domain" description="MARVEL" evidence="7">
    <location>
        <begin position="59"/>
        <end position="176"/>
    </location>
</feature>
<dbReference type="GeneTree" id="ENSGT00940000162264"/>
<dbReference type="OMA" id="LVEMGTM"/>
<dbReference type="KEGG" id="oaa:103166725"/>
<dbReference type="GeneID" id="103166725"/>
<feature type="transmembrane region" description="Helical" evidence="6">
    <location>
        <begin position="124"/>
        <end position="145"/>
    </location>
</feature>
<dbReference type="CTD" id="51192"/>
<dbReference type="InterPro" id="IPR008253">
    <property type="entry name" value="Marvel"/>
</dbReference>
<evidence type="ECO:0000256" key="4">
    <source>
        <dbReference type="ARBA" id="ARBA00023136"/>
    </source>
</evidence>
<organism evidence="8 9">
    <name type="scientific">Ornithorhynchus anatinus</name>
    <name type="common">Duckbill platypus</name>
    <dbReference type="NCBI Taxonomy" id="9258"/>
    <lineage>
        <taxon>Eukaryota</taxon>
        <taxon>Metazoa</taxon>
        <taxon>Chordata</taxon>
        <taxon>Craniata</taxon>
        <taxon>Vertebrata</taxon>
        <taxon>Euteleostomi</taxon>
        <taxon>Mammalia</taxon>
        <taxon>Monotremata</taxon>
        <taxon>Ornithorhynchidae</taxon>
        <taxon>Ornithorhynchus</taxon>
    </lineage>
</organism>
<keyword evidence="3 6" id="KW-1133">Transmembrane helix</keyword>
<keyword evidence="9" id="KW-1185">Reference proteome</keyword>
<evidence type="ECO:0000259" key="7">
    <source>
        <dbReference type="PROSITE" id="PS51225"/>
    </source>
</evidence>
<dbReference type="Proteomes" id="UP000002279">
    <property type="component" value="Chromosome X1"/>
</dbReference>
<dbReference type="AlphaFoldDB" id="A0A6I8PDS6"/>
<dbReference type="Pfam" id="PF01284">
    <property type="entry name" value="MARVEL"/>
    <property type="match status" value="1"/>
</dbReference>
<dbReference type="PROSITE" id="PS51225">
    <property type="entry name" value="MARVEL"/>
    <property type="match status" value="1"/>
</dbReference>
<gene>
    <name evidence="8" type="primary">CKLF</name>
</gene>
<dbReference type="InParanoid" id="A0A6I8PDS6"/>
<dbReference type="InterPro" id="IPR050578">
    <property type="entry name" value="MARVEL-CKLF_proteins"/>
</dbReference>
<reference evidence="8" key="3">
    <citation type="submission" date="2025-09" db="UniProtKB">
        <authorList>
            <consortium name="Ensembl"/>
        </authorList>
    </citation>
    <scope>IDENTIFICATION</scope>
    <source>
        <strain evidence="8">Glennie</strain>
    </source>
</reference>
<sequence>MNPVSNPPSPHPGASETGRWNWRKIFGGNPQEGGGEEGQRPAGRLEQELAKIRDNGKEFFTSVRGLLKCASLVLILIALVFFITSRAHESFIAVVALELIIVLFLIIAYVLGLDKQITSLYWPLLDAINSVVTALFLLIVSVLAMLKLETIPAGVFCLLATLVCTADGVIMIRNLSLNPSRPPEK</sequence>
<proteinExistence type="predicted"/>
<dbReference type="Ensembl" id="ENSOANT00000072963.1">
    <property type="protein sequence ID" value="ENSOANP00000050815.1"/>
    <property type="gene ID" value="ENSOANG00000035981.1"/>
</dbReference>
<reference evidence="8" key="2">
    <citation type="submission" date="2025-08" db="UniProtKB">
        <authorList>
            <consortium name="Ensembl"/>
        </authorList>
    </citation>
    <scope>IDENTIFICATION</scope>
    <source>
        <strain evidence="8">Glennie</strain>
    </source>
</reference>
<dbReference type="OrthoDB" id="5976667at2759"/>
<dbReference type="PANTHER" id="PTHR22776:SF45">
    <property type="entry name" value="CHEMOKINE-LIKE FACTOR"/>
    <property type="match status" value="1"/>
</dbReference>
<evidence type="ECO:0000256" key="1">
    <source>
        <dbReference type="ARBA" id="ARBA00004141"/>
    </source>
</evidence>
<evidence type="ECO:0000313" key="9">
    <source>
        <dbReference type="Proteomes" id="UP000002279"/>
    </source>
</evidence>